<dbReference type="InterPro" id="IPR008978">
    <property type="entry name" value="HSP20-like_chaperone"/>
</dbReference>
<evidence type="ECO:0000313" key="4">
    <source>
        <dbReference type="EMBL" id="SKC89654.1"/>
    </source>
</evidence>
<dbReference type="PANTHER" id="PTHR11527">
    <property type="entry name" value="HEAT-SHOCK PROTEIN 20 FAMILY MEMBER"/>
    <property type="match status" value="1"/>
</dbReference>
<sequence length="146" mass="16568">MSIVRYNSALNDFVPTSFSNLIDRFFNESVSRSGGSAYSFVPRVDIIEAEKAFEIHVAVPGMKKEDFKLDLNDSLLTISGERKFTKEKKENNFHSIETQYGTFSRSFTLPENVDSSNITAKYENGILEINVPKDEKKTLKTTIKVN</sequence>
<dbReference type="Proteomes" id="UP000190961">
    <property type="component" value="Unassembled WGS sequence"/>
</dbReference>
<evidence type="ECO:0000256" key="1">
    <source>
        <dbReference type="PROSITE-ProRule" id="PRU00285"/>
    </source>
</evidence>
<dbReference type="InterPro" id="IPR002068">
    <property type="entry name" value="A-crystallin/Hsp20_dom"/>
</dbReference>
<feature type="domain" description="SHSP" evidence="3">
    <location>
        <begin position="35"/>
        <end position="146"/>
    </location>
</feature>
<comment type="similarity">
    <text evidence="1 2">Belongs to the small heat shock protein (HSP20) family.</text>
</comment>
<gene>
    <name evidence="4" type="ORF">SAMN05660236_5908</name>
</gene>
<dbReference type="SUPFAM" id="SSF49764">
    <property type="entry name" value="HSP20-like chaperones"/>
    <property type="match status" value="1"/>
</dbReference>
<accession>A0A1T5MNQ7</accession>
<dbReference type="PROSITE" id="PS01031">
    <property type="entry name" value="SHSP"/>
    <property type="match status" value="1"/>
</dbReference>
<organism evidence="4 5">
    <name type="scientific">Ohtaekwangia koreensis</name>
    <dbReference type="NCBI Taxonomy" id="688867"/>
    <lineage>
        <taxon>Bacteria</taxon>
        <taxon>Pseudomonadati</taxon>
        <taxon>Bacteroidota</taxon>
        <taxon>Cytophagia</taxon>
        <taxon>Cytophagales</taxon>
        <taxon>Fulvivirgaceae</taxon>
        <taxon>Ohtaekwangia</taxon>
    </lineage>
</organism>
<reference evidence="4 5" key="1">
    <citation type="submission" date="2017-02" db="EMBL/GenBank/DDBJ databases">
        <authorList>
            <person name="Peterson S.W."/>
        </authorList>
    </citation>
    <scope>NUCLEOTIDE SEQUENCE [LARGE SCALE GENOMIC DNA]</scope>
    <source>
        <strain evidence="4 5">DSM 25262</strain>
    </source>
</reference>
<dbReference type="CDD" id="cd06464">
    <property type="entry name" value="ACD_sHsps-like"/>
    <property type="match status" value="1"/>
</dbReference>
<dbReference type="OrthoDB" id="9814487at2"/>
<evidence type="ECO:0000313" key="5">
    <source>
        <dbReference type="Proteomes" id="UP000190961"/>
    </source>
</evidence>
<dbReference type="AlphaFoldDB" id="A0A1T5MNQ7"/>
<protein>
    <submittedName>
        <fullName evidence="4">HSP20 family protein</fullName>
    </submittedName>
</protein>
<proteinExistence type="inferred from homology"/>
<dbReference type="RefSeq" id="WP_079690391.1">
    <property type="nucleotide sequence ID" value="NZ_FUZU01000005.1"/>
</dbReference>
<dbReference type="EMBL" id="FUZU01000005">
    <property type="protein sequence ID" value="SKC89654.1"/>
    <property type="molecule type" value="Genomic_DNA"/>
</dbReference>
<name>A0A1T5MNQ7_9BACT</name>
<evidence type="ECO:0000256" key="2">
    <source>
        <dbReference type="RuleBase" id="RU003616"/>
    </source>
</evidence>
<dbReference type="InterPro" id="IPR031107">
    <property type="entry name" value="Small_HSP"/>
</dbReference>
<dbReference type="STRING" id="688867.SAMN05660236_5908"/>
<dbReference type="Pfam" id="PF00011">
    <property type="entry name" value="HSP20"/>
    <property type="match status" value="1"/>
</dbReference>
<keyword evidence="5" id="KW-1185">Reference proteome</keyword>
<dbReference type="Gene3D" id="2.60.40.790">
    <property type="match status" value="1"/>
</dbReference>
<evidence type="ECO:0000259" key="3">
    <source>
        <dbReference type="PROSITE" id="PS01031"/>
    </source>
</evidence>